<dbReference type="InterPro" id="IPR051328">
    <property type="entry name" value="T7SS_ABC-Transporter"/>
</dbReference>
<dbReference type="Gene3D" id="3.40.1710.10">
    <property type="entry name" value="abc type-2 transporter like domain"/>
    <property type="match status" value="1"/>
</dbReference>
<sequence length="606" mass="66369">MFSEWKYVGQTKGLLKIVLGILLVPTFYAVIFLASLWNPYANVRHLPVGIVNEDRAVTSHQKRYALGTQVTTQLVANHTADFHQLSAQQAQSQLKSGQLYMAITIPANFSKRALALGTATTQPITLNYHTNAGFSFIAMKMNTTTAKQVQTKLDQQLATSYLTVMANVLKTTGRQLTTTGNDLTKSNRGLTKIKTGSQTTSQALTQVATGSRNLSTGLDQLTQGAQQSQTASTQVPQLNTALQQAMTTAINTQRQLTQRLTATMTIAQQFGQVAKSGQLKQAELQAITQQLQANLTALQQLSSQPALNTAAKLVTTTTSLTTKLASTAPQTQQALQHLATGATVLQQSTAQLATGSQHLTAGVQAVTTANQKIATGLTTGGDQLAQTGQLTTHQLKTIVAPIKLTHTDTTPVPNNGTGMSPYLMAVALFVGCITFNIIYDMYTPHRQPKNAWDWWRLKLPFLFEFTWLAATVMFGLLRLIDHLNPLHPWLTYAFCVLTMWTFGSIVTFFNLILDKTGAWLMLIFMIIQLGGSAGTYPIQLSNHLFQAIHPYLPMSIAIDAFRSTLSIGNSIWPETLIFTTIIIGFNLLMVLTFHYNLPRLKQLLPN</sequence>
<evidence type="ECO:0000256" key="3">
    <source>
        <dbReference type="ARBA" id="ARBA00022989"/>
    </source>
</evidence>
<dbReference type="RefSeq" id="WP_171001494.1">
    <property type="nucleotide sequence ID" value="NZ_BJDJ01000019.1"/>
</dbReference>
<dbReference type="NCBIfam" id="TIGR03062">
    <property type="entry name" value="pip_yhgE_Cterm"/>
    <property type="match status" value="1"/>
</dbReference>
<dbReference type="PANTHER" id="PTHR43077">
    <property type="entry name" value="TRANSPORT PERMEASE YVFS-RELATED"/>
    <property type="match status" value="1"/>
</dbReference>
<dbReference type="InterPro" id="IPR017500">
    <property type="entry name" value="Phage_infect_YhgE_N"/>
</dbReference>
<feature type="transmembrane region" description="Helical" evidence="5">
    <location>
        <begin position="489"/>
        <end position="512"/>
    </location>
</feature>
<dbReference type="EMBL" id="JBHSSC010000035">
    <property type="protein sequence ID" value="MFC6181198.1"/>
    <property type="molecule type" value="Genomic_DNA"/>
</dbReference>
<feature type="transmembrane region" description="Helical" evidence="5">
    <location>
        <begin position="519"/>
        <end position="538"/>
    </location>
</feature>
<evidence type="ECO:0000256" key="4">
    <source>
        <dbReference type="ARBA" id="ARBA00023136"/>
    </source>
</evidence>
<comment type="caution">
    <text evidence="6">The sequence shown here is derived from an EMBL/GenBank/DDBJ whole genome shotgun (WGS) entry which is preliminary data.</text>
</comment>
<evidence type="ECO:0000256" key="2">
    <source>
        <dbReference type="ARBA" id="ARBA00022692"/>
    </source>
</evidence>
<dbReference type="NCBIfam" id="TIGR03061">
    <property type="entry name" value="pip_yhgE_Nterm"/>
    <property type="match status" value="1"/>
</dbReference>
<comment type="subcellular location">
    <subcellularLocation>
        <location evidence="1">Membrane</location>
        <topology evidence="1">Multi-pass membrane protein</topology>
    </subcellularLocation>
</comment>
<keyword evidence="7" id="KW-1185">Reference proteome</keyword>
<keyword evidence="2 5" id="KW-0812">Transmembrane</keyword>
<reference evidence="7" key="1">
    <citation type="journal article" date="2019" name="Int. J. Syst. Evol. Microbiol.">
        <title>The Global Catalogue of Microorganisms (GCM) 10K type strain sequencing project: providing services to taxonomists for standard genome sequencing and annotation.</title>
        <authorList>
            <consortium name="The Broad Institute Genomics Platform"/>
            <consortium name="The Broad Institute Genome Sequencing Center for Infectious Disease"/>
            <person name="Wu L."/>
            <person name="Ma J."/>
        </authorList>
    </citation>
    <scope>NUCLEOTIDE SEQUENCE [LARGE SCALE GENOMIC DNA]</scope>
    <source>
        <strain evidence="7">CCM 8933</strain>
    </source>
</reference>
<protein>
    <submittedName>
        <fullName evidence="6">YhgE/Pip family protein</fullName>
    </submittedName>
</protein>
<evidence type="ECO:0000256" key="5">
    <source>
        <dbReference type="SAM" id="Phobius"/>
    </source>
</evidence>
<gene>
    <name evidence="6" type="ORF">ACFP5Y_08200</name>
</gene>
<keyword evidence="4 5" id="KW-0472">Membrane</keyword>
<feature type="transmembrane region" description="Helical" evidence="5">
    <location>
        <begin position="459"/>
        <end position="477"/>
    </location>
</feature>
<dbReference type="Proteomes" id="UP001596282">
    <property type="component" value="Unassembled WGS sequence"/>
</dbReference>
<evidence type="ECO:0000256" key="1">
    <source>
        <dbReference type="ARBA" id="ARBA00004141"/>
    </source>
</evidence>
<name>A0ABW1S079_9LACO</name>
<proteinExistence type="predicted"/>
<evidence type="ECO:0000313" key="6">
    <source>
        <dbReference type="EMBL" id="MFC6181198.1"/>
    </source>
</evidence>
<accession>A0ABW1S079</accession>
<organism evidence="6 7">
    <name type="scientific">Lactiplantibacillus daowaiensis</name>
    <dbReference type="NCBI Taxonomy" id="2559918"/>
    <lineage>
        <taxon>Bacteria</taxon>
        <taxon>Bacillati</taxon>
        <taxon>Bacillota</taxon>
        <taxon>Bacilli</taxon>
        <taxon>Lactobacillales</taxon>
        <taxon>Lactobacillaceae</taxon>
        <taxon>Lactiplantibacillus</taxon>
    </lineage>
</organism>
<feature type="transmembrane region" description="Helical" evidence="5">
    <location>
        <begin position="576"/>
        <end position="597"/>
    </location>
</feature>
<feature type="transmembrane region" description="Helical" evidence="5">
    <location>
        <begin position="419"/>
        <end position="439"/>
    </location>
</feature>
<keyword evidence="3 5" id="KW-1133">Transmembrane helix</keyword>
<dbReference type="PANTHER" id="PTHR43077:SF5">
    <property type="entry name" value="PHAGE INFECTION PROTEIN"/>
    <property type="match status" value="1"/>
</dbReference>
<dbReference type="InterPro" id="IPR017501">
    <property type="entry name" value="Phage_infect_YhgE_C"/>
</dbReference>
<feature type="transmembrane region" description="Helical" evidence="5">
    <location>
        <begin position="14"/>
        <end position="37"/>
    </location>
</feature>
<evidence type="ECO:0000313" key="7">
    <source>
        <dbReference type="Proteomes" id="UP001596282"/>
    </source>
</evidence>